<organism evidence="2 3">
    <name type="scientific">Terriglobus albidus</name>
    <dbReference type="NCBI Taxonomy" id="1592106"/>
    <lineage>
        <taxon>Bacteria</taxon>
        <taxon>Pseudomonadati</taxon>
        <taxon>Acidobacteriota</taxon>
        <taxon>Terriglobia</taxon>
        <taxon>Terriglobales</taxon>
        <taxon>Acidobacteriaceae</taxon>
        <taxon>Terriglobus</taxon>
    </lineage>
</organism>
<dbReference type="Pfam" id="PF12680">
    <property type="entry name" value="SnoaL_2"/>
    <property type="match status" value="1"/>
</dbReference>
<keyword evidence="3" id="KW-1185">Reference proteome</keyword>
<dbReference type="InterPro" id="IPR032710">
    <property type="entry name" value="NTF2-like_dom_sf"/>
</dbReference>
<dbReference type="Gene3D" id="3.10.450.50">
    <property type="match status" value="1"/>
</dbReference>
<evidence type="ECO:0000259" key="1">
    <source>
        <dbReference type="Pfam" id="PF12680"/>
    </source>
</evidence>
<dbReference type="InterPro" id="IPR037401">
    <property type="entry name" value="SnoaL-like"/>
</dbReference>
<gene>
    <name evidence="2" type="ORF">FTW19_04095</name>
</gene>
<feature type="domain" description="SnoaL-like" evidence="1">
    <location>
        <begin position="68"/>
        <end position="150"/>
    </location>
</feature>
<dbReference type="KEGG" id="talb:FTW19_04095"/>
<dbReference type="OrthoDB" id="7064268at2"/>
<accession>A0A5B9E9Z8</accession>
<dbReference type="SUPFAM" id="SSF54427">
    <property type="entry name" value="NTF2-like"/>
    <property type="match status" value="1"/>
</dbReference>
<sequence length="167" mass="18974">MVAVSYKPFSVPSEYLERNARNMAGSSKERSLHWQRGKRGERMTVAELMHHNFDEIFIELDPVKREAMMRNAYTEDCVWIHPGGRLVGIAAINEAASEIRKHIPEYRYTVVGDIHTMHTVGICRWGSGLPGQPFRYTGTDVVEERDGRIAVFYTFIDSGTPPVSSTE</sequence>
<dbReference type="AlphaFoldDB" id="A0A5B9E9Z8"/>
<reference evidence="2 3" key="1">
    <citation type="submission" date="2019-08" db="EMBL/GenBank/DDBJ databases">
        <title>Complete genome sequence of Terriglobus albidus strain ORNL.</title>
        <authorList>
            <person name="Podar M."/>
        </authorList>
    </citation>
    <scope>NUCLEOTIDE SEQUENCE [LARGE SCALE GENOMIC DNA]</scope>
    <source>
        <strain evidence="2 3">ORNL</strain>
    </source>
</reference>
<evidence type="ECO:0000313" key="2">
    <source>
        <dbReference type="EMBL" id="QEE27261.1"/>
    </source>
</evidence>
<evidence type="ECO:0000313" key="3">
    <source>
        <dbReference type="Proteomes" id="UP000321820"/>
    </source>
</evidence>
<proteinExistence type="predicted"/>
<dbReference type="Proteomes" id="UP000321820">
    <property type="component" value="Chromosome"/>
</dbReference>
<dbReference type="EMBL" id="CP042806">
    <property type="protein sequence ID" value="QEE27261.1"/>
    <property type="molecule type" value="Genomic_DNA"/>
</dbReference>
<protein>
    <submittedName>
        <fullName evidence="2">Nuclear transport factor 2 family protein</fullName>
    </submittedName>
</protein>
<name>A0A5B9E9Z8_9BACT</name>